<proteinExistence type="inferred from homology"/>
<dbReference type="AlphaFoldDB" id="A0AAD4Q3A1"/>
<dbReference type="InterPro" id="IPR013783">
    <property type="entry name" value="Ig-like_fold"/>
</dbReference>
<evidence type="ECO:0000256" key="9">
    <source>
        <dbReference type="ARBA" id="ARBA00023277"/>
    </source>
</evidence>
<dbReference type="Pfam" id="PF01915">
    <property type="entry name" value="Glyco_hydro_3_C"/>
    <property type="match status" value="1"/>
</dbReference>
<name>A0AAD4Q3A1_9EURO</name>
<dbReference type="GO" id="GO:0008422">
    <property type="term" value="F:beta-glucosidase activity"/>
    <property type="evidence" value="ECO:0007669"/>
    <property type="project" value="UniProtKB-EC"/>
</dbReference>
<dbReference type="InterPro" id="IPR050288">
    <property type="entry name" value="Cellulose_deg_GH3"/>
</dbReference>
<keyword evidence="8" id="KW-0325">Glycoprotein</keyword>
<comment type="similarity">
    <text evidence="3 12">Belongs to the glycosyl hydrolase 3 family.</text>
</comment>
<dbReference type="InterPro" id="IPR001764">
    <property type="entry name" value="Glyco_hydro_3_N"/>
</dbReference>
<gene>
    <name evidence="15" type="ORF">BGW36DRAFT_392611</name>
</gene>
<dbReference type="PRINTS" id="PR00133">
    <property type="entry name" value="GLHYDRLASE3"/>
</dbReference>
<dbReference type="Gene3D" id="3.40.50.1700">
    <property type="entry name" value="Glycoside hydrolase family 3 C-terminal domain"/>
    <property type="match status" value="1"/>
</dbReference>
<evidence type="ECO:0000256" key="2">
    <source>
        <dbReference type="ARBA" id="ARBA00004987"/>
    </source>
</evidence>
<accession>A0AAD4Q3A1</accession>
<evidence type="ECO:0000256" key="10">
    <source>
        <dbReference type="ARBA" id="ARBA00023295"/>
    </source>
</evidence>
<keyword evidence="10 12" id="KW-0326">Glycosidase</keyword>
<keyword evidence="5" id="KW-0732">Signal</keyword>
<dbReference type="Gene3D" id="2.60.40.10">
    <property type="entry name" value="Immunoglobulins"/>
    <property type="match status" value="1"/>
</dbReference>
<dbReference type="SMART" id="SM01217">
    <property type="entry name" value="Fn3_like"/>
    <property type="match status" value="1"/>
</dbReference>
<dbReference type="PANTHER" id="PTHR42715">
    <property type="entry name" value="BETA-GLUCOSIDASE"/>
    <property type="match status" value="1"/>
</dbReference>
<keyword evidence="11 12" id="KW-0624">Polysaccharide degradation</keyword>
<dbReference type="Pfam" id="PF14310">
    <property type="entry name" value="Fn3-like"/>
    <property type="match status" value="1"/>
</dbReference>
<evidence type="ECO:0000256" key="8">
    <source>
        <dbReference type="ARBA" id="ARBA00023180"/>
    </source>
</evidence>
<keyword evidence="16" id="KW-1185">Reference proteome</keyword>
<dbReference type="InterPro" id="IPR002772">
    <property type="entry name" value="Glyco_hydro_3_C"/>
</dbReference>
<feature type="domain" description="Fibronectin type III-like" evidence="14">
    <location>
        <begin position="797"/>
        <end position="865"/>
    </location>
</feature>
<evidence type="ECO:0000256" key="13">
    <source>
        <dbReference type="SAM" id="MobiDB-lite"/>
    </source>
</evidence>
<evidence type="ECO:0000256" key="5">
    <source>
        <dbReference type="ARBA" id="ARBA00022729"/>
    </source>
</evidence>
<dbReference type="Gene3D" id="3.20.20.300">
    <property type="entry name" value="Glycoside hydrolase, family 3, N-terminal domain"/>
    <property type="match status" value="1"/>
</dbReference>
<reference evidence="15" key="1">
    <citation type="submission" date="2021-12" db="EMBL/GenBank/DDBJ databases">
        <title>Convergent genome expansion in fungi linked to evolution of root-endophyte symbiosis.</title>
        <authorList>
            <consortium name="DOE Joint Genome Institute"/>
            <person name="Ke Y.-H."/>
            <person name="Bonito G."/>
            <person name="Liao H.-L."/>
            <person name="Looney B."/>
            <person name="Rojas-Flechas A."/>
            <person name="Nash J."/>
            <person name="Hameed K."/>
            <person name="Schadt C."/>
            <person name="Martin F."/>
            <person name="Crous P.W."/>
            <person name="Miettinen O."/>
            <person name="Magnuson J.K."/>
            <person name="Labbe J."/>
            <person name="Jacobson D."/>
            <person name="Doktycz M.J."/>
            <person name="Veneault-Fourrey C."/>
            <person name="Kuo A."/>
            <person name="Mondo S."/>
            <person name="Calhoun S."/>
            <person name="Riley R."/>
            <person name="Ohm R."/>
            <person name="LaButti K."/>
            <person name="Andreopoulos B."/>
            <person name="Pangilinan J."/>
            <person name="Nolan M."/>
            <person name="Tritt A."/>
            <person name="Clum A."/>
            <person name="Lipzen A."/>
            <person name="Daum C."/>
            <person name="Barry K."/>
            <person name="Grigoriev I.V."/>
            <person name="Vilgalys R."/>
        </authorList>
    </citation>
    <scope>NUCLEOTIDE SEQUENCE</scope>
    <source>
        <strain evidence="15">PMI_201</strain>
    </source>
</reference>
<evidence type="ECO:0000256" key="4">
    <source>
        <dbReference type="ARBA" id="ARBA00012744"/>
    </source>
</evidence>
<dbReference type="FunFam" id="3.40.50.1700:FF:000003">
    <property type="entry name" value="Probable beta-glucosidase"/>
    <property type="match status" value="1"/>
</dbReference>
<keyword evidence="7" id="KW-0136">Cellulose degradation</keyword>
<dbReference type="EC" id="3.2.1.21" evidence="4 12"/>
<dbReference type="PANTHER" id="PTHR42715:SF29">
    <property type="entry name" value="BETA-GLUCOSIDASE A-RELATED"/>
    <property type="match status" value="1"/>
</dbReference>
<sequence>MVYWQPWAEISTAVIILNTLLSPYLRNENPSYSPPYYPSPWTDGSGEWAEAYEKARNFVSELTLLEKINLTTGTGNEQGNCAGETGSIPRLNFSAICFQDSPAGVGSADYFVTAFPAGINVASAWSRDLAYRRGRLMGEEHRGKGVDVQLGPVVGPLGRAPEGGRNWEGFGVDPVSAGILAAETIKGIQESGVVACAKHFIGNEQERYRWAAESATFGEPIAEGYSANIDDKTMHELYLWPFADAVRAGVGSVVCAYSQINNSYSCSNSYIINKLLKAELGFQGFVVSDWDAMYGGVSSVFAGLDMAMPGDTVLGGTGYSFYGSNLTIGVLNGTIPEWRLDDMVTRIMAAFFKVGRDKTRVPVNFNSWDLSQYGDAHHLVGQGKGTLINQYVDVRGNHSSFVRELGAKSIVLLKNTNHALPLTGNEKFTAIIGEDSGSNPDGPNGCTYRACASGTLAMGWGSGSVEFSHLITPEQAITNEITSRGNGVVTAITNNYAIDYIQKIAKVADVALVFVNANSGEGFLEVDGNIGDRNNLTLWKDGDALIQNVASINNNTIVILHTVGPVLMTNWYDNPNVTAIVWAGLPGDESGNSLVDVLYGHINPGGKTPFTWGLLRESWSTHVTTNRSTSDVFGTQIDFEEGVFIDYRDFDRQNETPIYEFGFGLSYTEFQFLNLSVTPIYSSSSKYIPTTGHTKPAKPAGTVSISSTISDYVFPKGFRRIPLFIYPWLTSSCLKNASGDPEYGVSVDSWPPHGATNGSPQPRLPASGGPGGNPGLYEALYSVSVTIQNSGQRDGDEVPQLYISLGGPEDPKVALRNFERITIPANGLHTWTANITRRDISNWDPARQDWFVSEYEKIVYVGSSSRKLPLKFTLPKL</sequence>
<dbReference type="SUPFAM" id="SSF51445">
    <property type="entry name" value="(Trans)glycosidases"/>
    <property type="match status" value="1"/>
</dbReference>
<dbReference type="InterPro" id="IPR017853">
    <property type="entry name" value="GH"/>
</dbReference>
<comment type="pathway">
    <text evidence="2 12">Glycan metabolism; cellulose degradation.</text>
</comment>
<dbReference type="InterPro" id="IPR036881">
    <property type="entry name" value="Glyco_hydro_3_C_sf"/>
</dbReference>
<evidence type="ECO:0000313" key="15">
    <source>
        <dbReference type="EMBL" id="KAH8704859.1"/>
    </source>
</evidence>
<dbReference type="PROSITE" id="PS00775">
    <property type="entry name" value="GLYCOSYL_HYDROL_F3"/>
    <property type="match status" value="1"/>
</dbReference>
<evidence type="ECO:0000256" key="11">
    <source>
        <dbReference type="ARBA" id="ARBA00023326"/>
    </source>
</evidence>
<keyword evidence="9 12" id="KW-0119">Carbohydrate metabolism</keyword>
<dbReference type="Pfam" id="PF00933">
    <property type="entry name" value="Glyco_hydro_3"/>
    <property type="match status" value="1"/>
</dbReference>
<comment type="catalytic activity">
    <reaction evidence="1 12">
        <text>Hydrolysis of terminal, non-reducing beta-D-glucosyl residues with release of beta-D-glucose.</text>
        <dbReference type="EC" id="3.2.1.21"/>
    </reaction>
</comment>
<evidence type="ECO:0000256" key="1">
    <source>
        <dbReference type="ARBA" id="ARBA00000448"/>
    </source>
</evidence>
<protein>
    <recommendedName>
        <fullName evidence="4 12">beta-glucosidase</fullName>
        <ecNumber evidence="4 12">3.2.1.21</ecNumber>
    </recommendedName>
</protein>
<dbReference type="Proteomes" id="UP001201262">
    <property type="component" value="Unassembled WGS sequence"/>
</dbReference>
<feature type="region of interest" description="Disordered" evidence="13">
    <location>
        <begin position="745"/>
        <end position="770"/>
    </location>
</feature>
<evidence type="ECO:0000256" key="7">
    <source>
        <dbReference type="ARBA" id="ARBA00023001"/>
    </source>
</evidence>
<dbReference type="InterPro" id="IPR019800">
    <property type="entry name" value="Glyco_hydro_3_AS"/>
</dbReference>
<dbReference type="InterPro" id="IPR026891">
    <property type="entry name" value="Fn3-like"/>
</dbReference>
<evidence type="ECO:0000259" key="14">
    <source>
        <dbReference type="SMART" id="SM01217"/>
    </source>
</evidence>
<dbReference type="InterPro" id="IPR036962">
    <property type="entry name" value="Glyco_hydro_3_N_sf"/>
</dbReference>
<evidence type="ECO:0000256" key="3">
    <source>
        <dbReference type="ARBA" id="ARBA00005336"/>
    </source>
</evidence>
<dbReference type="SUPFAM" id="SSF52279">
    <property type="entry name" value="Beta-D-glucan exohydrolase, C-terminal domain"/>
    <property type="match status" value="1"/>
</dbReference>
<dbReference type="GeneID" id="70248004"/>
<comment type="caution">
    <text evidence="15">The sequence shown here is derived from an EMBL/GenBank/DDBJ whole genome shotgun (WGS) entry which is preliminary data.</text>
</comment>
<evidence type="ECO:0000256" key="6">
    <source>
        <dbReference type="ARBA" id="ARBA00022801"/>
    </source>
</evidence>
<organism evidence="15 16">
    <name type="scientific">Talaromyces proteolyticus</name>
    <dbReference type="NCBI Taxonomy" id="1131652"/>
    <lineage>
        <taxon>Eukaryota</taxon>
        <taxon>Fungi</taxon>
        <taxon>Dikarya</taxon>
        <taxon>Ascomycota</taxon>
        <taxon>Pezizomycotina</taxon>
        <taxon>Eurotiomycetes</taxon>
        <taxon>Eurotiomycetidae</taxon>
        <taxon>Eurotiales</taxon>
        <taxon>Trichocomaceae</taxon>
        <taxon>Talaromyces</taxon>
        <taxon>Talaromyces sect. Bacilispori</taxon>
    </lineage>
</organism>
<dbReference type="RefSeq" id="XP_046077480.1">
    <property type="nucleotide sequence ID" value="XM_046217717.1"/>
</dbReference>
<evidence type="ECO:0000313" key="16">
    <source>
        <dbReference type="Proteomes" id="UP001201262"/>
    </source>
</evidence>
<dbReference type="FunFam" id="3.20.20.300:FF:000002">
    <property type="entry name" value="Probable beta-glucosidase"/>
    <property type="match status" value="1"/>
</dbReference>
<dbReference type="GO" id="GO:0030245">
    <property type="term" value="P:cellulose catabolic process"/>
    <property type="evidence" value="ECO:0007669"/>
    <property type="project" value="UniProtKB-KW"/>
</dbReference>
<evidence type="ECO:0000256" key="12">
    <source>
        <dbReference type="RuleBase" id="RU361161"/>
    </source>
</evidence>
<dbReference type="EMBL" id="JAJTJA010000001">
    <property type="protein sequence ID" value="KAH8704859.1"/>
    <property type="molecule type" value="Genomic_DNA"/>
</dbReference>
<keyword evidence="6 12" id="KW-0378">Hydrolase</keyword>